<dbReference type="Proteomes" id="UP000034050">
    <property type="component" value="Unassembled WGS sequence"/>
</dbReference>
<comment type="function">
    <text evidence="6">This protein binds specifically to 23S rRNA; its binding is stimulated by other ribosomal proteins, e.g., L4, L17, and L20. It is important during the early stages of 50S assembly. It makes multiple contacts with different domains of the 23S rRNA in the assembled 50S subunit and ribosome.</text>
</comment>
<comment type="similarity">
    <text evidence="1 4">Belongs to the universal ribosomal protein uL22 family.</text>
</comment>
<keyword evidence="3 4" id="KW-0687">Ribonucleoprotein</keyword>
<keyword evidence="5" id="KW-0694">RNA-binding</keyword>
<evidence type="ECO:0000256" key="2">
    <source>
        <dbReference type="ARBA" id="ARBA00022980"/>
    </source>
</evidence>
<dbReference type="GO" id="GO:0003735">
    <property type="term" value="F:structural constituent of ribosome"/>
    <property type="evidence" value="ECO:0007669"/>
    <property type="project" value="InterPro"/>
</dbReference>
<dbReference type="Gene3D" id="3.90.470.10">
    <property type="entry name" value="Ribosomal protein L22/L17"/>
    <property type="match status" value="1"/>
</dbReference>
<dbReference type="GO" id="GO:0022625">
    <property type="term" value="C:cytosolic large ribosomal subunit"/>
    <property type="evidence" value="ECO:0007669"/>
    <property type="project" value="TreeGrafter"/>
</dbReference>
<evidence type="ECO:0000256" key="6">
    <source>
        <dbReference type="RuleBase" id="RU004008"/>
    </source>
</evidence>
<evidence type="ECO:0000256" key="5">
    <source>
        <dbReference type="RuleBase" id="RU004006"/>
    </source>
</evidence>
<protein>
    <recommendedName>
        <fullName evidence="6">50S ribosomal protein L22</fullName>
    </recommendedName>
</protein>
<dbReference type="InterPro" id="IPR047867">
    <property type="entry name" value="Ribosomal_uL22_bac/org-type"/>
</dbReference>
<keyword evidence="5" id="KW-0699">rRNA-binding</keyword>
<dbReference type="GO" id="GO:0019843">
    <property type="term" value="F:rRNA binding"/>
    <property type="evidence" value="ECO:0007669"/>
    <property type="project" value="UniProtKB-KW"/>
</dbReference>
<dbReference type="STRING" id="1618446.UV61_C0006G0075"/>
<evidence type="ECO:0000313" key="8">
    <source>
        <dbReference type="Proteomes" id="UP000034050"/>
    </source>
</evidence>
<accession>A0A0G1CMW2</accession>
<dbReference type="AlphaFoldDB" id="A0A0G1CMW2"/>
<evidence type="ECO:0000313" key="7">
    <source>
        <dbReference type="EMBL" id="KKS86874.1"/>
    </source>
</evidence>
<evidence type="ECO:0000256" key="4">
    <source>
        <dbReference type="RuleBase" id="RU004005"/>
    </source>
</evidence>
<keyword evidence="2 4" id="KW-0689">Ribosomal protein</keyword>
<dbReference type="PANTHER" id="PTHR13501">
    <property type="entry name" value="CHLOROPLAST 50S RIBOSOMAL PROTEIN L22-RELATED"/>
    <property type="match status" value="1"/>
</dbReference>
<organism evidence="7 8">
    <name type="scientific">Candidatus Gottesmanbacteria bacterium GW2011_GWB1_43_11</name>
    <dbReference type="NCBI Taxonomy" id="1618446"/>
    <lineage>
        <taxon>Bacteria</taxon>
        <taxon>Candidatus Gottesmaniibacteriota</taxon>
    </lineage>
</organism>
<sequence>MNILAKASYVRVSPRKLELLVRQVKTLTPTEAVTRLQFTPKSGAESLRKLIISAMANAKQQNVATSGLRFAKIEVLPGGSMKRFRAVSRGMAHTYKKRMSHVNVILTEKKVQTQKEENVQVQMTNAKSNPKSK</sequence>
<dbReference type="InterPro" id="IPR001063">
    <property type="entry name" value="Ribosomal_uL22"/>
</dbReference>
<name>A0A0G1CMW2_9BACT</name>
<comment type="subunit">
    <text evidence="5">Part of the 50S ribosomal subunit.</text>
</comment>
<reference evidence="7 8" key="1">
    <citation type="journal article" date="2015" name="Nature">
        <title>rRNA introns, odd ribosomes, and small enigmatic genomes across a large radiation of phyla.</title>
        <authorList>
            <person name="Brown C.T."/>
            <person name="Hug L.A."/>
            <person name="Thomas B.C."/>
            <person name="Sharon I."/>
            <person name="Castelle C.J."/>
            <person name="Singh A."/>
            <person name="Wilkins M.J."/>
            <person name="Williams K.H."/>
            <person name="Banfield J.F."/>
        </authorList>
    </citation>
    <scope>NUCLEOTIDE SEQUENCE [LARGE SCALE GENOMIC DNA]</scope>
</reference>
<dbReference type="EMBL" id="LCFD01000006">
    <property type="protein sequence ID" value="KKS86874.1"/>
    <property type="molecule type" value="Genomic_DNA"/>
</dbReference>
<comment type="caution">
    <text evidence="7">The sequence shown here is derived from an EMBL/GenBank/DDBJ whole genome shotgun (WGS) entry which is preliminary data.</text>
</comment>
<dbReference type="InterPro" id="IPR036394">
    <property type="entry name" value="Ribosomal_uL22_sf"/>
</dbReference>
<dbReference type="SUPFAM" id="SSF54843">
    <property type="entry name" value="Ribosomal protein L22"/>
    <property type="match status" value="1"/>
</dbReference>
<dbReference type="Pfam" id="PF00237">
    <property type="entry name" value="Ribosomal_L22"/>
    <property type="match status" value="1"/>
</dbReference>
<gene>
    <name evidence="7" type="ORF">UV61_C0006G0075</name>
</gene>
<dbReference type="PANTHER" id="PTHR13501:SF8">
    <property type="entry name" value="LARGE RIBOSOMAL SUBUNIT PROTEIN UL22M"/>
    <property type="match status" value="1"/>
</dbReference>
<evidence type="ECO:0000256" key="3">
    <source>
        <dbReference type="ARBA" id="ARBA00023274"/>
    </source>
</evidence>
<evidence type="ECO:0000256" key="1">
    <source>
        <dbReference type="ARBA" id="ARBA00009451"/>
    </source>
</evidence>
<dbReference type="GO" id="GO:0006412">
    <property type="term" value="P:translation"/>
    <property type="evidence" value="ECO:0007669"/>
    <property type="project" value="InterPro"/>
</dbReference>
<proteinExistence type="inferred from homology"/>